<keyword evidence="4" id="KW-1185">Reference proteome</keyword>
<dbReference type="EnsemblPlants" id="KQJ92309">
    <property type="protein sequence ID" value="KQJ92309"/>
    <property type="gene ID" value="BRADI_4g42785v3"/>
</dbReference>
<gene>
    <name evidence="2" type="ORF">BRADI_4g42785v3</name>
</gene>
<dbReference type="InParanoid" id="A0A0Q3LIB6"/>
<protein>
    <submittedName>
        <fullName evidence="2 3">Uncharacterized protein</fullName>
    </submittedName>
</protein>
<proteinExistence type="predicted"/>
<evidence type="ECO:0000256" key="1">
    <source>
        <dbReference type="SAM" id="MobiDB-lite"/>
    </source>
</evidence>
<accession>A0A0Q3LIB6</accession>
<dbReference type="Gramene" id="KQJ92309">
    <property type="protein sequence ID" value="KQJ92309"/>
    <property type="gene ID" value="BRADI_4g42785v3"/>
</dbReference>
<reference evidence="2 3" key="1">
    <citation type="journal article" date="2010" name="Nature">
        <title>Genome sequencing and analysis of the model grass Brachypodium distachyon.</title>
        <authorList>
            <consortium name="International Brachypodium Initiative"/>
        </authorList>
    </citation>
    <scope>NUCLEOTIDE SEQUENCE [LARGE SCALE GENOMIC DNA]</scope>
    <source>
        <strain evidence="2 3">Bd21</strain>
    </source>
</reference>
<dbReference type="Proteomes" id="UP000008810">
    <property type="component" value="Chromosome 4"/>
</dbReference>
<reference evidence="3" key="3">
    <citation type="submission" date="2018-08" db="UniProtKB">
        <authorList>
            <consortium name="EnsemblPlants"/>
        </authorList>
    </citation>
    <scope>IDENTIFICATION</scope>
    <source>
        <strain evidence="3">cv. Bd21</strain>
    </source>
</reference>
<organism evidence="2">
    <name type="scientific">Brachypodium distachyon</name>
    <name type="common">Purple false brome</name>
    <name type="synonym">Trachynia distachya</name>
    <dbReference type="NCBI Taxonomy" id="15368"/>
    <lineage>
        <taxon>Eukaryota</taxon>
        <taxon>Viridiplantae</taxon>
        <taxon>Streptophyta</taxon>
        <taxon>Embryophyta</taxon>
        <taxon>Tracheophyta</taxon>
        <taxon>Spermatophyta</taxon>
        <taxon>Magnoliopsida</taxon>
        <taxon>Liliopsida</taxon>
        <taxon>Poales</taxon>
        <taxon>Poaceae</taxon>
        <taxon>BOP clade</taxon>
        <taxon>Pooideae</taxon>
        <taxon>Stipodae</taxon>
        <taxon>Brachypodieae</taxon>
        <taxon>Brachypodium</taxon>
    </lineage>
</organism>
<dbReference type="EMBL" id="CM000883">
    <property type="protein sequence ID" value="KQJ92309.1"/>
    <property type="molecule type" value="Genomic_DNA"/>
</dbReference>
<evidence type="ECO:0000313" key="2">
    <source>
        <dbReference type="EMBL" id="KQJ92309.1"/>
    </source>
</evidence>
<evidence type="ECO:0000313" key="3">
    <source>
        <dbReference type="EnsemblPlants" id="KQJ92309"/>
    </source>
</evidence>
<evidence type="ECO:0000313" key="4">
    <source>
        <dbReference type="Proteomes" id="UP000008810"/>
    </source>
</evidence>
<feature type="compositionally biased region" description="Basic residues" evidence="1">
    <location>
        <begin position="18"/>
        <end position="32"/>
    </location>
</feature>
<sequence length="32" mass="3868">MVDPLSFYRSKEMETKKPQRGSKVKWGRRQGR</sequence>
<name>A0A0Q3LIB6_BRADI</name>
<feature type="region of interest" description="Disordered" evidence="1">
    <location>
        <begin position="1"/>
        <end position="32"/>
    </location>
</feature>
<reference evidence="2" key="2">
    <citation type="submission" date="2017-06" db="EMBL/GenBank/DDBJ databases">
        <title>WGS assembly of Brachypodium distachyon.</title>
        <authorList>
            <consortium name="The International Brachypodium Initiative"/>
            <person name="Lucas S."/>
            <person name="Harmon-Smith M."/>
            <person name="Lail K."/>
            <person name="Tice H."/>
            <person name="Grimwood J."/>
            <person name="Bruce D."/>
            <person name="Barry K."/>
            <person name="Shu S."/>
            <person name="Lindquist E."/>
            <person name="Wang M."/>
            <person name="Pitluck S."/>
            <person name="Vogel J.P."/>
            <person name="Garvin D.F."/>
            <person name="Mockler T.C."/>
            <person name="Schmutz J."/>
            <person name="Rokhsar D."/>
            <person name="Bevan M.W."/>
        </authorList>
    </citation>
    <scope>NUCLEOTIDE SEQUENCE</scope>
    <source>
        <strain evidence="2">Bd21</strain>
    </source>
</reference>
<dbReference type="AlphaFoldDB" id="A0A0Q3LIB6"/>